<evidence type="ECO:0000313" key="2">
    <source>
        <dbReference type="EMBL" id="VAW78869.1"/>
    </source>
</evidence>
<feature type="transmembrane region" description="Helical" evidence="1">
    <location>
        <begin position="142"/>
        <end position="163"/>
    </location>
</feature>
<sequence>MANNDIPMSGGIPYAIGQSSVVRIPIPNTNGLAIEFKPRGRVPFTGSTSTLFYQDITGKRNLRLDYGYNVKTRTVNYHWNQKGTHANFGISDHTPVGKGGAGAYKAAKYFRYAGRALMVVGAAVDIVSIVKANKPLRRATQVIAGWAGAWAGCKVVGAGGAAYGSSVPGYGTAIVGVGGCIIGGLGGYFAGSKMAGVVYDWAENTVFIKVPVVPAP</sequence>
<protein>
    <submittedName>
        <fullName evidence="2">Uncharacterized protein</fullName>
    </submittedName>
</protein>
<organism evidence="2">
    <name type="scientific">hydrothermal vent metagenome</name>
    <dbReference type="NCBI Taxonomy" id="652676"/>
    <lineage>
        <taxon>unclassified sequences</taxon>
        <taxon>metagenomes</taxon>
        <taxon>ecological metagenomes</taxon>
    </lineage>
</organism>
<gene>
    <name evidence="2" type="ORF">MNBD_GAMMA15-1332</name>
</gene>
<feature type="transmembrane region" description="Helical" evidence="1">
    <location>
        <begin position="169"/>
        <end position="190"/>
    </location>
</feature>
<name>A0A3B0YXF2_9ZZZZ</name>
<evidence type="ECO:0000256" key="1">
    <source>
        <dbReference type="SAM" id="Phobius"/>
    </source>
</evidence>
<accession>A0A3B0YXF2</accession>
<dbReference type="AlphaFoldDB" id="A0A3B0YXF2"/>
<dbReference type="EMBL" id="UOFN01000102">
    <property type="protein sequence ID" value="VAW78869.1"/>
    <property type="molecule type" value="Genomic_DNA"/>
</dbReference>
<reference evidence="2" key="1">
    <citation type="submission" date="2018-06" db="EMBL/GenBank/DDBJ databases">
        <authorList>
            <person name="Zhirakovskaya E."/>
        </authorList>
    </citation>
    <scope>NUCLEOTIDE SEQUENCE</scope>
</reference>
<keyword evidence="1" id="KW-0812">Transmembrane</keyword>
<dbReference type="PANTHER" id="PTHR21525">
    <property type="entry name" value="MOTILE SPERM PROTEIN"/>
    <property type="match status" value="1"/>
</dbReference>
<dbReference type="PANTHER" id="PTHR21525:SF9">
    <property type="entry name" value="CHANNEL_COLICIN DOMAIN-CONTAINING PROTEIN"/>
    <property type="match status" value="1"/>
</dbReference>
<keyword evidence="1" id="KW-0472">Membrane</keyword>
<keyword evidence="1" id="KW-1133">Transmembrane helix</keyword>
<proteinExistence type="predicted"/>